<feature type="region of interest" description="Disordered" evidence="1">
    <location>
        <begin position="69"/>
        <end position="127"/>
    </location>
</feature>
<protein>
    <submittedName>
        <fullName evidence="2">Uncharacterized protein</fullName>
    </submittedName>
</protein>
<dbReference type="RefSeq" id="WP_009546234.1">
    <property type="nucleotide sequence ID" value="NC_010547.1"/>
</dbReference>
<name>B1X2J2_CROS5</name>
<dbReference type="KEGG" id="cyt:cce_5007"/>
<evidence type="ECO:0000313" key="2">
    <source>
        <dbReference type="EMBL" id="ACB54353.1"/>
    </source>
</evidence>
<dbReference type="Proteomes" id="UP000001203">
    <property type="component" value="Chromosome linear"/>
</dbReference>
<feature type="compositionally biased region" description="Polar residues" evidence="1">
    <location>
        <begin position="69"/>
        <end position="87"/>
    </location>
</feature>
<accession>B1X2J2</accession>
<keyword evidence="3" id="KW-1185">Reference proteome</keyword>
<gene>
    <name evidence="2" type="ordered locus">cce_5007</name>
</gene>
<dbReference type="HOGENOM" id="CLU_1287051_0_0_3"/>
<sequence>MNDKLQTIAAKYSVAFDQIPAILEGLKVKDVEHLTDKQLEGFEYVCMAIEEGQTLDDAIASVVDQAINQTPSDDSLPQPEPQTTTIEQSEDNHETDIEQKTSEPTQEEQPRQNRDQTAKSKPKVDLKQLGMTDEQIAILSEQQVQGLIQSLAMVGYAERQRVIAQFLALSRQRFDQALQSPEVRQQFQDIFTEDIVPPHLLEGMPKIQFTLPGN</sequence>
<dbReference type="AlphaFoldDB" id="B1X2J2"/>
<feature type="compositionally biased region" description="Basic and acidic residues" evidence="1">
    <location>
        <begin position="90"/>
        <end position="101"/>
    </location>
</feature>
<proteinExistence type="predicted"/>
<evidence type="ECO:0000313" key="3">
    <source>
        <dbReference type="Proteomes" id="UP000001203"/>
    </source>
</evidence>
<feature type="compositionally biased region" description="Basic and acidic residues" evidence="1">
    <location>
        <begin position="108"/>
        <end position="126"/>
    </location>
</feature>
<reference evidence="2 3" key="1">
    <citation type="journal article" date="2008" name="Proc. Natl. Acad. Sci. U.S.A.">
        <title>The genome of Cyanothece 51142, a unicellular diazotrophic cyanobacterium important in the marine nitrogen cycle.</title>
        <authorList>
            <person name="Welsh E.A."/>
            <person name="Liberton M."/>
            <person name="Stoeckel J."/>
            <person name="Loh T."/>
            <person name="Elvitigala T."/>
            <person name="Wang C."/>
            <person name="Wollam A."/>
            <person name="Fulton R.S."/>
            <person name="Clifton S.W."/>
            <person name="Jacobs J.M."/>
            <person name="Aurora R."/>
            <person name="Ghosh B.K."/>
            <person name="Sherman L.A."/>
            <person name="Smith R.D."/>
            <person name="Wilson R.K."/>
            <person name="Pakrasi H.B."/>
        </authorList>
    </citation>
    <scope>NUCLEOTIDE SEQUENCE [LARGE SCALE GENOMIC DNA]</scope>
    <source>
        <strain evidence="3">ATCC 51142 / BH68</strain>
    </source>
</reference>
<evidence type="ECO:0000256" key="1">
    <source>
        <dbReference type="SAM" id="MobiDB-lite"/>
    </source>
</evidence>
<dbReference type="EMBL" id="CP000807">
    <property type="protein sequence ID" value="ACB54353.1"/>
    <property type="molecule type" value="Genomic_DNA"/>
</dbReference>
<organism evidence="2 3">
    <name type="scientific">Crocosphaera subtropica (strain ATCC 51142 / BH68)</name>
    <name type="common">Cyanothece sp. (strain ATCC 51142)</name>
    <dbReference type="NCBI Taxonomy" id="43989"/>
    <lineage>
        <taxon>Bacteria</taxon>
        <taxon>Bacillati</taxon>
        <taxon>Cyanobacteriota</taxon>
        <taxon>Cyanophyceae</taxon>
        <taxon>Oscillatoriophycideae</taxon>
        <taxon>Chroococcales</taxon>
        <taxon>Aphanothecaceae</taxon>
        <taxon>Crocosphaera</taxon>
        <taxon>Crocosphaera subtropica</taxon>
    </lineage>
</organism>
<dbReference type="STRING" id="43989.cce_5007"/>